<dbReference type="SUPFAM" id="SSF57850">
    <property type="entry name" value="RING/U-box"/>
    <property type="match status" value="1"/>
</dbReference>
<dbReference type="Gene3D" id="3.30.1740.10">
    <property type="entry name" value="Zinc finger, PARP-type"/>
    <property type="match status" value="1"/>
</dbReference>
<evidence type="ECO:0000256" key="4">
    <source>
        <dbReference type="ARBA" id="ARBA00022741"/>
    </source>
</evidence>
<comment type="subcellular location">
    <subcellularLocation>
        <location evidence="1">Nucleus</location>
    </subcellularLocation>
</comment>
<keyword evidence="6" id="KW-0378">Hydrolase</keyword>
<evidence type="ECO:0000313" key="17">
    <source>
        <dbReference type="Proteomes" id="UP000541558"/>
    </source>
</evidence>
<dbReference type="GO" id="GO:0005524">
    <property type="term" value="F:ATP binding"/>
    <property type="evidence" value="ECO:0007669"/>
    <property type="project" value="UniProtKB-KW"/>
</dbReference>
<dbReference type="GO" id="GO:0003677">
    <property type="term" value="F:DNA binding"/>
    <property type="evidence" value="ECO:0007669"/>
    <property type="project" value="InterPro"/>
</dbReference>
<dbReference type="PANTHER" id="PTHR45626">
    <property type="entry name" value="TRANSCRIPTION TERMINATION FACTOR 2-RELATED"/>
    <property type="match status" value="1"/>
</dbReference>
<evidence type="ECO:0000256" key="2">
    <source>
        <dbReference type="ARBA" id="ARBA00007025"/>
    </source>
</evidence>
<feature type="compositionally biased region" description="Acidic residues" evidence="12">
    <location>
        <begin position="1021"/>
        <end position="1041"/>
    </location>
</feature>
<evidence type="ECO:0000313" key="16">
    <source>
        <dbReference type="EMBL" id="KAF5317400.1"/>
    </source>
</evidence>
<keyword evidence="7" id="KW-0347">Helicase</keyword>
<dbReference type="Pfam" id="PF13923">
    <property type="entry name" value="zf-C3HC4_2"/>
    <property type="match status" value="1"/>
</dbReference>
<keyword evidence="10" id="KW-0539">Nucleus</keyword>
<dbReference type="Proteomes" id="UP000541558">
    <property type="component" value="Unassembled WGS sequence"/>
</dbReference>
<protein>
    <submittedName>
        <fullName evidence="16">Uncharacterized protein</fullName>
    </submittedName>
</protein>
<dbReference type="GO" id="GO:0008270">
    <property type="term" value="F:zinc ion binding"/>
    <property type="evidence" value="ECO:0007669"/>
    <property type="project" value="UniProtKB-KW"/>
</dbReference>
<dbReference type="SMART" id="SM00910">
    <property type="entry name" value="HIRAN"/>
    <property type="match status" value="1"/>
</dbReference>
<dbReference type="InterPro" id="IPR013083">
    <property type="entry name" value="Znf_RING/FYVE/PHD"/>
</dbReference>
<evidence type="ECO:0000256" key="6">
    <source>
        <dbReference type="ARBA" id="ARBA00022801"/>
    </source>
</evidence>
<comment type="caution">
    <text evidence="16">The sequence shown here is derived from an EMBL/GenBank/DDBJ whole genome shotgun (WGS) entry which is preliminary data.</text>
</comment>
<comment type="similarity">
    <text evidence="2">Belongs to the SNF2/RAD54 helicase family.</text>
</comment>
<dbReference type="InterPro" id="IPR014001">
    <property type="entry name" value="Helicase_ATP-bd"/>
</dbReference>
<reference evidence="16 17" key="1">
    <citation type="journal article" date="2020" name="ISME J.">
        <title>Uncovering the hidden diversity of litter-decomposition mechanisms in mushroom-forming fungi.</title>
        <authorList>
            <person name="Floudas D."/>
            <person name="Bentzer J."/>
            <person name="Ahren D."/>
            <person name="Johansson T."/>
            <person name="Persson P."/>
            <person name="Tunlid A."/>
        </authorList>
    </citation>
    <scope>NUCLEOTIDE SEQUENCE [LARGE SCALE GENOMIC DNA]</scope>
    <source>
        <strain evidence="16 17">CBS 175.51</strain>
    </source>
</reference>
<dbReference type="PROSITE" id="PS51192">
    <property type="entry name" value="HELICASE_ATP_BIND_1"/>
    <property type="match status" value="1"/>
</dbReference>
<dbReference type="SMART" id="SM00487">
    <property type="entry name" value="DEXDc"/>
    <property type="match status" value="1"/>
</dbReference>
<evidence type="ECO:0000256" key="10">
    <source>
        <dbReference type="ARBA" id="ARBA00023242"/>
    </source>
</evidence>
<dbReference type="InterPro" id="IPR049730">
    <property type="entry name" value="SNF2/RAD54-like_C"/>
</dbReference>
<dbReference type="PROSITE" id="PS51194">
    <property type="entry name" value="HELICASE_CTER"/>
    <property type="match status" value="1"/>
</dbReference>
<dbReference type="InterPro" id="IPR036957">
    <property type="entry name" value="Znf_PARP_sf"/>
</dbReference>
<feature type="domain" description="RING-type" evidence="13">
    <location>
        <begin position="852"/>
        <end position="890"/>
    </location>
</feature>
<dbReference type="GO" id="GO:0008094">
    <property type="term" value="F:ATP-dependent activity, acting on DNA"/>
    <property type="evidence" value="ECO:0007669"/>
    <property type="project" value="TreeGrafter"/>
</dbReference>
<evidence type="ECO:0000256" key="3">
    <source>
        <dbReference type="ARBA" id="ARBA00022723"/>
    </source>
</evidence>
<keyword evidence="9" id="KW-0067">ATP-binding</keyword>
<dbReference type="Gene3D" id="3.40.50.300">
    <property type="entry name" value="P-loop containing nucleotide triphosphate hydrolases"/>
    <property type="match status" value="1"/>
</dbReference>
<dbReference type="CDD" id="cd18793">
    <property type="entry name" value="SF2_C_SNF"/>
    <property type="match status" value="1"/>
</dbReference>
<evidence type="ECO:0000256" key="1">
    <source>
        <dbReference type="ARBA" id="ARBA00004123"/>
    </source>
</evidence>
<evidence type="ECO:0000256" key="11">
    <source>
        <dbReference type="PROSITE-ProRule" id="PRU00175"/>
    </source>
</evidence>
<dbReference type="GO" id="GO:0005634">
    <property type="term" value="C:nucleus"/>
    <property type="evidence" value="ECO:0007669"/>
    <property type="project" value="UniProtKB-SubCell"/>
</dbReference>
<dbReference type="InterPro" id="IPR027417">
    <property type="entry name" value="P-loop_NTPase"/>
</dbReference>
<dbReference type="Pfam" id="PF00271">
    <property type="entry name" value="Helicase_C"/>
    <property type="match status" value="1"/>
</dbReference>
<dbReference type="EMBL" id="JAACJK010000219">
    <property type="protein sequence ID" value="KAF5317400.1"/>
    <property type="molecule type" value="Genomic_DNA"/>
</dbReference>
<dbReference type="InterPro" id="IPR000330">
    <property type="entry name" value="SNF2_N"/>
</dbReference>
<dbReference type="InterPro" id="IPR001510">
    <property type="entry name" value="Znf_PARP"/>
</dbReference>
<dbReference type="SMART" id="SM00490">
    <property type="entry name" value="HELICc"/>
    <property type="match status" value="1"/>
</dbReference>
<sequence>MKARWALFGRRRDGDSPPFESPSLFLHFPAYTAQMATSGHVFGYSKSTRAKCHGPPPCRNSLMRPGTLRYGKVSNDGITETVEWRHWGCVTPAILDQIASVKLDTIDGFKDLNPSDQQKIRIAVSLRRVDPSDIPATARTRSAVSIAHNPNANLKRKADHSSLVPPPMTQGTRRAMIAEEEEDAATPSDESIDEMYGRMVTEVVGIRHYRGLVGPGEEVLLVREPHNQYDRNAIQVKNISRVQVGHLGRQVASQLAPLLDQKLITIEGVMNDGNLGGRAGYTLSITLKIYGAPENRDRVLPQLPYQARGTAPRAQPAVASTSAASVIGGRVGSTSAYNSSSYASAVVNRAGGPLPGAPPAYTFSQTAASRAAPSQPKVQGPTPAQLEAIRKQQEALAKAAELQSMLNTLEKVNDEGRRSSLLDTLCSQGDVLKLPLYPNPPGTAIGDLKVDLLKHQAQALQWAIDKETPVLPTKESDPPVQFWQFKKNGAKSFYYNVATKTPTETPPTLGKGALCGDAMGLGKTLTMIALILATKKMNTPSFSKATLIVAPVSILSNWEKQIADHVVPGHLTTYMYYGNNRNISAADLQKYDIVITTYQTITGEHGAAEGSGSGAPSKKKKKVEGALMEVPWKRVILDEGHVIRNPKTKMARAVVALKADKRWVLTGTPIINSPRDLGSMMTFLKICQPLDSEDFFKRLLLRPLKNGEPAGAELLRALMTQICLRRTKEMQDENGVPLIALPPVEMIKVPVTLTDEARRLYDQIEEVSQNRVNHILENAAPAILQSNVLSMLTRLRQLALHPGLLPANYLQELRAADEASAKADGPVQAITQEEKLRLQDLLAQAIEDCEECPICFNLLDDARITSCAHMFCVGCIMEVITRDARCPMDRRALTVADLYERTPQMELTQAPRAREPTPETCDGSSAKIDQLIQLLRLIPAGEKSLVVEALEKEGIPFVRFDGKMSARRRQEAIERFSVPIQNVEPAAAPSNSQRRTSRNASRAASSRTASMSNVDAGAASDSDDDFMPVQDSEQDVDDDDQEFEALVSDEENPRVMLISLKAGALGLNLTVANNVFLMDPWWQEGIESQAIDRVNRIGQKKNVHVYQLIAENTVESKVLDIQERKKKLIKEAFSGIKSKETQRQQKEARLQDLIELFGIRRQNSNAEGGETPATE</sequence>
<proteinExistence type="inferred from homology"/>
<dbReference type="InterPro" id="IPR017907">
    <property type="entry name" value="Znf_RING_CS"/>
</dbReference>
<dbReference type="Gene3D" id="3.40.50.10810">
    <property type="entry name" value="Tandem AAA-ATPase domain"/>
    <property type="match status" value="1"/>
</dbReference>
<evidence type="ECO:0000256" key="9">
    <source>
        <dbReference type="ARBA" id="ARBA00022840"/>
    </source>
</evidence>
<dbReference type="GO" id="GO:0004386">
    <property type="term" value="F:helicase activity"/>
    <property type="evidence" value="ECO:0007669"/>
    <property type="project" value="UniProtKB-KW"/>
</dbReference>
<dbReference type="AlphaFoldDB" id="A0A8H5B6D5"/>
<dbReference type="PANTHER" id="PTHR45626:SF17">
    <property type="entry name" value="HELICASE-LIKE TRANSCRIPTION FACTOR"/>
    <property type="match status" value="1"/>
</dbReference>
<evidence type="ECO:0000259" key="15">
    <source>
        <dbReference type="PROSITE" id="PS51194"/>
    </source>
</evidence>
<dbReference type="SMART" id="SM00184">
    <property type="entry name" value="RING"/>
    <property type="match status" value="1"/>
</dbReference>
<dbReference type="InterPro" id="IPR001650">
    <property type="entry name" value="Helicase_C-like"/>
</dbReference>
<keyword evidence="5 11" id="KW-0863">Zinc-finger</keyword>
<keyword evidence="4" id="KW-0547">Nucleotide-binding</keyword>
<dbReference type="Pfam" id="PF00645">
    <property type="entry name" value="zf-PARP"/>
    <property type="match status" value="1"/>
</dbReference>
<dbReference type="Gene3D" id="3.30.40.10">
    <property type="entry name" value="Zinc/RING finger domain, C3HC4 (zinc finger)"/>
    <property type="match status" value="1"/>
</dbReference>
<feature type="domain" description="Helicase C-terminal" evidence="15">
    <location>
        <begin position="930"/>
        <end position="1154"/>
    </location>
</feature>
<dbReference type="Pfam" id="PF00176">
    <property type="entry name" value="SNF2-rel_dom"/>
    <property type="match status" value="1"/>
</dbReference>
<dbReference type="OrthoDB" id="448448at2759"/>
<evidence type="ECO:0000259" key="14">
    <source>
        <dbReference type="PROSITE" id="PS51192"/>
    </source>
</evidence>
<accession>A0A8H5B6D5</accession>
<keyword evidence="3" id="KW-0479">Metal-binding</keyword>
<dbReference type="InterPro" id="IPR038718">
    <property type="entry name" value="SNF2-like_sf"/>
</dbReference>
<dbReference type="PROSITE" id="PS00518">
    <property type="entry name" value="ZF_RING_1"/>
    <property type="match status" value="1"/>
</dbReference>
<dbReference type="SMART" id="SM01336">
    <property type="entry name" value="zf-PARP"/>
    <property type="match status" value="1"/>
</dbReference>
<dbReference type="GO" id="GO:0006281">
    <property type="term" value="P:DNA repair"/>
    <property type="evidence" value="ECO:0007669"/>
    <property type="project" value="TreeGrafter"/>
</dbReference>
<feature type="region of interest" description="Disordered" evidence="12">
    <location>
        <begin position="145"/>
        <end position="169"/>
    </location>
</feature>
<dbReference type="InterPro" id="IPR001841">
    <property type="entry name" value="Znf_RING"/>
</dbReference>
<dbReference type="Gene3D" id="3.30.70.2330">
    <property type="match status" value="1"/>
</dbReference>
<keyword evidence="8" id="KW-0862">Zinc</keyword>
<feature type="compositionally biased region" description="Low complexity" evidence="12">
    <location>
        <begin position="990"/>
        <end position="1020"/>
    </location>
</feature>
<keyword evidence="17" id="KW-1185">Reference proteome</keyword>
<evidence type="ECO:0000256" key="12">
    <source>
        <dbReference type="SAM" id="MobiDB-lite"/>
    </source>
</evidence>
<evidence type="ECO:0000256" key="8">
    <source>
        <dbReference type="ARBA" id="ARBA00022833"/>
    </source>
</evidence>
<evidence type="ECO:0000256" key="5">
    <source>
        <dbReference type="ARBA" id="ARBA00022771"/>
    </source>
</evidence>
<feature type="region of interest" description="Disordered" evidence="12">
    <location>
        <begin position="361"/>
        <end position="383"/>
    </location>
</feature>
<evidence type="ECO:0000256" key="7">
    <source>
        <dbReference type="ARBA" id="ARBA00022806"/>
    </source>
</evidence>
<dbReference type="SUPFAM" id="SSF57716">
    <property type="entry name" value="Glucocorticoid receptor-like (DNA-binding domain)"/>
    <property type="match status" value="1"/>
</dbReference>
<evidence type="ECO:0000259" key="13">
    <source>
        <dbReference type="PROSITE" id="PS50089"/>
    </source>
</evidence>
<feature type="domain" description="Helicase ATP-binding" evidence="14">
    <location>
        <begin position="504"/>
        <end position="687"/>
    </location>
</feature>
<dbReference type="InterPro" id="IPR050628">
    <property type="entry name" value="SNF2_RAD54_helicase_TF"/>
</dbReference>
<gene>
    <name evidence="16" type="ORF">D9611_003936</name>
</gene>
<organism evidence="16 17">
    <name type="scientific">Ephemerocybe angulata</name>
    <dbReference type="NCBI Taxonomy" id="980116"/>
    <lineage>
        <taxon>Eukaryota</taxon>
        <taxon>Fungi</taxon>
        <taxon>Dikarya</taxon>
        <taxon>Basidiomycota</taxon>
        <taxon>Agaricomycotina</taxon>
        <taxon>Agaricomycetes</taxon>
        <taxon>Agaricomycetidae</taxon>
        <taxon>Agaricales</taxon>
        <taxon>Agaricineae</taxon>
        <taxon>Psathyrellaceae</taxon>
        <taxon>Ephemerocybe</taxon>
    </lineage>
</organism>
<dbReference type="GO" id="GO:0016818">
    <property type="term" value="F:hydrolase activity, acting on acid anhydrides, in phosphorus-containing anhydrides"/>
    <property type="evidence" value="ECO:0007669"/>
    <property type="project" value="InterPro"/>
</dbReference>
<dbReference type="InterPro" id="IPR014905">
    <property type="entry name" value="HIRAN"/>
</dbReference>
<feature type="region of interest" description="Disordered" evidence="12">
    <location>
        <begin position="984"/>
        <end position="1041"/>
    </location>
</feature>
<dbReference type="SUPFAM" id="SSF52540">
    <property type="entry name" value="P-loop containing nucleoside triphosphate hydrolases"/>
    <property type="match status" value="2"/>
</dbReference>
<dbReference type="PROSITE" id="PS50089">
    <property type="entry name" value="ZF_RING_2"/>
    <property type="match status" value="1"/>
</dbReference>
<name>A0A8H5B6D5_9AGAR</name>
<dbReference type="Pfam" id="PF08797">
    <property type="entry name" value="HIRAN"/>
    <property type="match status" value="1"/>
</dbReference>